<feature type="region of interest" description="Disordered" evidence="1">
    <location>
        <begin position="1"/>
        <end position="24"/>
    </location>
</feature>
<dbReference type="Proteomes" id="UP000710849">
    <property type="component" value="Unassembled WGS sequence"/>
</dbReference>
<keyword evidence="3" id="KW-1185">Reference proteome</keyword>
<feature type="compositionally biased region" description="Polar residues" evidence="1">
    <location>
        <begin position="353"/>
        <end position="365"/>
    </location>
</feature>
<sequence>MTSSRRGINDYFDEEGSLSNSNSLPEDLLEGNFFYSSDTSALLAVTDQEDESGSAMKVIVPQTALQKHVPGPRPKFQKQFPSQGLESPKVANEMDMADAENPPEEPVSRVSNPQYQHPRTLKKSVTKLGAVLVKTEPNGLMEACARCGSLDHCVSFCPRLTWNGKKPVKIKDLYFFLVTSRQGLPPAISEVDPRVIDRERWEKEVEYPQTPALARHRREGVLNGTLPGRLDLNLWNELDVNTGLSLGLQIHPDHVPGGQHRCCDAVWYHPSQTQENTGSTSQAEQPSRKSKAGKYTTDSVLHGTMGGRIAKIPRRETQARGGDRGGEESDRGGGFGHGREAAPRGSGNFDGFDQTQRPHLPSLSSQKKFDFLLGEFDRQQTRERHNMLNRFEATQKERHSIFVSEIIDRIQGTFGEVRGATSGLDADLRRGENHGLEYPGHLPSHSGSDAPVNRHHLRRGSLTPERLTHGLQSGNQAHGQDAYTLPAGTQSFASRLRDIPHQNRENPGGAPNQQ</sequence>
<feature type="compositionally biased region" description="Basic and acidic residues" evidence="1">
    <location>
        <begin position="313"/>
        <end position="342"/>
    </location>
</feature>
<feature type="region of interest" description="Disordered" evidence="1">
    <location>
        <begin position="98"/>
        <end position="117"/>
    </location>
</feature>
<dbReference type="EMBL" id="RCSW01000027">
    <property type="protein sequence ID" value="KAF7925994.1"/>
    <property type="molecule type" value="Genomic_DNA"/>
</dbReference>
<evidence type="ECO:0000256" key="1">
    <source>
        <dbReference type="SAM" id="MobiDB-lite"/>
    </source>
</evidence>
<feature type="region of interest" description="Disordered" evidence="1">
    <location>
        <begin position="272"/>
        <end position="365"/>
    </location>
</feature>
<dbReference type="GeneID" id="62153882"/>
<dbReference type="AlphaFoldDB" id="A0A9P5LNE7"/>
<dbReference type="RefSeq" id="XP_038728203.1">
    <property type="nucleotide sequence ID" value="XM_038880809.1"/>
</dbReference>
<feature type="region of interest" description="Disordered" evidence="1">
    <location>
        <begin position="64"/>
        <end position="86"/>
    </location>
</feature>
<organism evidence="2 3">
    <name type="scientific">Botrytis byssoidea</name>
    <dbReference type="NCBI Taxonomy" id="139641"/>
    <lineage>
        <taxon>Eukaryota</taxon>
        <taxon>Fungi</taxon>
        <taxon>Dikarya</taxon>
        <taxon>Ascomycota</taxon>
        <taxon>Pezizomycotina</taxon>
        <taxon>Leotiomycetes</taxon>
        <taxon>Helotiales</taxon>
        <taxon>Sclerotiniaceae</taxon>
        <taxon>Botrytis</taxon>
    </lineage>
</organism>
<feature type="compositionally biased region" description="Polar residues" evidence="1">
    <location>
        <begin position="272"/>
        <end position="285"/>
    </location>
</feature>
<protein>
    <submittedName>
        <fullName evidence="2">Uncharacterized protein</fullName>
    </submittedName>
</protein>
<proteinExistence type="predicted"/>
<evidence type="ECO:0000313" key="3">
    <source>
        <dbReference type="Proteomes" id="UP000710849"/>
    </source>
</evidence>
<accession>A0A9P5LNE7</accession>
<name>A0A9P5LNE7_9HELO</name>
<evidence type="ECO:0000313" key="2">
    <source>
        <dbReference type="EMBL" id="KAF7925994.1"/>
    </source>
</evidence>
<comment type="caution">
    <text evidence="2">The sequence shown here is derived from an EMBL/GenBank/DDBJ whole genome shotgun (WGS) entry which is preliminary data.</text>
</comment>
<reference evidence="2 3" key="1">
    <citation type="journal article" date="2020" name="Genome Biol. Evol.">
        <title>Comparative genomics of Sclerotiniaceae.</title>
        <authorList>
            <person name="Valero Jimenez C.A."/>
            <person name="Steentjes M."/>
            <person name="Scholten O.E."/>
            <person name="Van Kan J.A.L."/>
        </authorList>
    </citation>
    <scope>NUCLEOTIDE SEQUENCE [LARGE SCALE GENOMIC DNA]</scope>
    <source>
        <strain evidence="2 3">MUCL 94</strain>
    </source>
</reference>
<gene>
    <name evidence="2" type="ORF">EAE97_010294</name>
</gene>